<dbReference type="EMBL" id="JAWDJX010000029">
    <property type="protein sequence ID" value="KAK3050817.1"/>
    <property type="molecule type" value="Genomic_DNA"/>
</dbReference>
<accession>A0AAJ0G6J6</accession>
<evidence type="ECO:0000256" key="1">
    <source>
        <dbReference type="SAM" id="MobiDB-lite"/>
    </source>
</evidence>
<feature type="region of interest" description="Disordered" evidence="1">
    <location>
        <begin position="30"/>
        <end position="50"/>
    </location>
</feature>
<reference evidence="2" key="1">
    <citation type="submission" date="2023-04" db="EMBL/GenBank/DDBJ databases">
        <title>Black Yeasts Isolated from many extreme environments.</title>
        <authorList>
            <person name="Coleine C."/>
            <person name="Stajich J.E."/>
            <person name="Selbmann L."/>
        </authorList>
    </citation>
    <scope>NUCLEOTIDE SEQUENCE</scope>
    <source>
        <strain evidence="2">CCFEE 5312</strain>
    </source>
</reference>
<evidence type="ECO:0000313" key="2">
    <source>
        <dbReference type="EMBL" id="KAK3050817.1"/>
    </source>
</evidence>
<organism evidence="2 3">
    <name type="scientific">Extremus antarcticus</name>
    <dbReference type="NCBI Taxonomy" id="702011"/>
    <lineage>
        <taxon>Eukaryota</taxon>
        <taxon>Fungi</taxon>
        <taxon>Dikarya</taxon>
        <taxon>Ascomycota</taxon>
        <taxon>Pezizomycotina</taxon>
        <taxon>Dothideomycetes</taxon>
        <taxon>Dothideomycetidae</taxon>
        <taxon>Mycosphaerellales</taxon>
        <taxon>Extremaceae</taxon>
        <taxon>Extremus</taxon>
    </lineage>
</organism>
<comment type="caution">
    <text evidence="2">The sequence shown here is derived from an EMBL/GenBank/DDBJ whole genome shotgun (WGS) entry which is preliminary data.</text>
</comment>
<protein>
    <submittedName>
        <fullName evidence="2">Uncharacterized protein</fullName>
    </submittedName>
</protein>
<name>A0AAJ0G6J6_9PEZI</name>
<gene>
    <name evidence="2" type="ORF">LTR09_007893</name>
</gene>
<dbReference type="AlphaFoldDB" id="A0AAJ0G6J6"/>
<sequence>MPGSPKPGIAERFRRLSISLAYPFESFVPPKSRRQSLAPSIAGEAQKESDDKITNELIGRCVQWRKIFRAYKPPKESPSKRPCPKISPSSKLPLPKISQFKLPDMMKEREDLIREVNKHAVYVSRRQSHRLATAFVDQVAPHLLTDGPLSPMARNMVTMWKAPSGTIKEQVQKLKVIRGELGVVNVLEMYVNVNELNMLPEHQEIYDRGDELRYCTLVREHRERCGEDIQEYRIKELADRDAANFAGGLDWRWEHVEGIPKHLSAEDETKLMTAFRSQVLDAENGQERLAKKGQYQNASMLLMIKTAVVEVAGQTLGLHGCAAAATAKIVDFMDRQNFVTAAEVRQAAQMELEHIHHSHHEDRSIWPDLP</sequence>
<evidence type="ECO:0000313" key="3">
    <source>
        <dbReference type="Proteomes" id="UP001271007"/>
    </source>
</evidence>
<keyword evidence="3" id="KW-1185">Reference proteome</keyword>
<dbReference type="Proteomes" id="UP001271007">
    <property type="component" value="Unassembled WGS sequence"/>
</dbReference>
<proteinExistence type="predicted"/>